<feature type="domain" description="Serine aminopeptidase S33" evidence="1">
    <location>
        <begin position="42"/>
        <end position="251"/>
    </location>
</feature>
<evidence type="ECO:0000313" key="2">
    <source>
        <dbReference type="EMBL" id="MVZ96219.1"/>
    </source>
</evidence>
<proteinExistence type="predicted"/>
<keyword evidence="3" id="KW-1185">Reference proteome</keyword>
<dbReference type="GO" id="GO:0016787">
    <property type="term" value="F:hydrolase activity"/>
    <property type="evidence" value="ECO:0007669"/>
    <property type="project" value="UniProtKB-KW"/>
</dbReference>
<dbReference type="Pfam" id="PF12146">
    <property type="entry name" value="Hydrolase_4"/>
    <property type="match status" value="1"/>
</dbReference>
<dbReference type="RefSeq" id="WP_160352226.1">
    <property type="nucleotide sequence ID" value="NZ_SDWJ01000001.1"/>
</dbReference>
<dbReference type="InterPro" id="IPR022742">
    <property type="entry name" value="Hydrolase_4"/>
</dbReference>
<dbReference type="InterPro" id="IPR017531">
    <property type="entry name" value="Hydrolase-1_PEP"/>
</dbReference>
<dbReference type="NCBIfam" id="TIGR03100">
    <property type="entry name" value="hydr1_PEP"/>
    <property type="match status" value="1"/>
</dbReference>
<reference evidence="2 3" key="1">
    <citation type="submission" date="2019-01" db="EMBL/GenBank/DDBJ databases">
        <title>Sphingorhabdus lacus sp.nov., isolated from an oligotrophic freshwater lake.</title>
        <authorList>
            <person name="Park M."/>
        </authorList>
    </citation>
    <scope>NUCLEOTIDE SEQUENCE [LARGE SCALE GENOMIC DNA]</scope>
    <source>
        <strain evidence="2 3">IMCC26285</strain>
    </source>
</reference>
<dbReference type="InterPro" id="IPR029058">
    <property type="entry name" value="AB_hydrolase_fold"/>
</dbReference>
<dbReference type="AlphaFoldDB" id="A0A6I4LTQ7"/>
<organism evidence="2 3">
    <name type="scientific">Sphingorhabdus profundilacus</name>
    <dbReference type="NCBI Taxonomy" id="2509718"/>
    <lineage>
        <taxon>Bacteria</taxon>
        <taxon>Pseudomonadati</taxon>
        <taxon>Pseudomonadota</taxon>
        <taxon>Alphaproteobacteria</taxon>
        <taxon>Sphingomonadales</taxon>
        <taxon>Sphingomonadaceae</taxon>
        <taxon>Sphingorhabdus</taxon>
    </lineage>
</organism>
<keyword evidence="2" id="KW-0378">Hydrolase</keyword>
<sequence>MRQMTSFACGDDLLVGTLDQGDLQTGIIIISGGNEIRSGTFGGQAAMAAHFAALGYPVFRFDRRGIGESEGVNTGFENSADDIAAAVAAFRTAAPQIERIIAFGNCDAASALVLFHHKFPIDALILANPWTIDAPSGDTEQPPSPNADAIRARYWARLKNPRSMMDLLTGKIDLRKLASGLASAAQKQQPSKLAADLAKALARSEVPASIFIARKDRTAMAFMGVWQSTLFTLAKARSDICLKQYDSASHSFADNASRRWLFGQIETRCREVSMQNE</sequence>
<gene>
    <name evidence="2" type="ORF">EUU23_00700</name>
</gene>
<evidence type="ECO:0000259" key="1">
    <source>
        <dbReference type="Pfam" id="PF12146"/>
    </source>
</evidence>
<dbReference type="OrthoDB" id="249225at2"/>
<name>A0A6I4LTQ7_9SPHN</name>
<dbReference type="SUPFAM" id="SSF53474">
    <property type="entry name" value="alpha/beta-Hydrolases"/>
    <property type="match status" value="1"/>
</dbReference>
<dbReference type="Gene3D" id="3.40.50.1820">
    <property type="entry name" value="alpha/beta hydrolase"/>
    <property type="match status" value="1"/>
</dbReference>
<accession>A0A6I4LTQ7</accession>
<dbReference type="EMBL" id="SDWJ01000001">
    <property type="protein sequence ID" value="MVZ96219.1"/>
    <property type="molecule type" value="Genomic_DNA"/>
</dbReference>
<evidence type="ECO:0000313" key="3">
    <source>
        <dbReference type="Proteomes" id="UP000471147"/>
    </source>
</evidence>
<dbReference type="Proteomes" id="UP000471147">
    <property type="component" value="Unassembled WGS sequence"/>
</dbReference>
<protein>
    <submittedName>
        <fullName evidence="2">Hydrolase 1, exosortase A system-associated</fullName>
    </submittedName>
</protein>
<comment type="caution">
    <text evidence="2">The sequence shown here is derived from an EMBL/GenBank/DDBJ whole genome shotgun (WGS) entry which is preliminary data.</text>
</comment>